<dbReference type="EMBL" id="JBCGEM010000017">
    <property type="protein sequence ID" value="MEM0626126.1"/>
    <property type="molecule type" value="Genomic_DNA"/>
</dbReference>
<gene>
    <name evidence="1" type="ORF">AAFL32_19780</name>
</gene>
<evidence type="ECO:0000313" key="2">
    <source>
        <dbReference type="Proteomes" id="UP001458070"/>
    </source>
</evidence>
<dbReference type="Proteomes" id="UP001458070">
    <property type="component" value="Unassembled WGS sequence"/>
</dbReference>
<evidence type="ECO:0000313" key="1">
    <source>
        <dbReference type="EMBL" id="MEM0626126.1"/>
    </source>
</evidence>
<organism evidence="1 2">
    <name type="scientific">Klebsiella grimontii</name>
    <dbReference type="NCBI Taxonomy" id="2058152"/>
    <lineage>
        <taxon>Bacteria</taxon>
        <taxon>Pseudomonadati</taxon>
        <taxon>Pseudomonadota</taxon>
        <taxon>Gammaproteobacteria</taxon>
        <taxon>Enterobacterales</taxon>
        <taxon>Enterobacteriaceae</taxon>
        <taxon>Klebsiella/Raoultella group</taxon>
        <taxon>Klebsiella</taxon>
    </lineage>
</organism>
<proteinExistence type="predicted"/>
<protein>
    <submittedName>
        <fullName evidence="1">Uncharacterized protein</fullName>
    </submittedName>
</protein>
<comment type="caution">
    <text evidence="1">The sequence shown here is derived from an EMBL/GenBank/DDBJ whole genome shotgun (WGS) entry which is preliminary data.</text>
</comment>
<accession>A0ABU9P575</accession>
<dbReference type="RefSeq" id="WP_255555303.1">
    <property type="nucleotide sequence ID" value="NZ_CABGOK010000007.1"/>
</dbReference>
<reference evidence="1 2" key="1">
    <citation type="submission" date="2024-04" db="EMBL/GenBank/DDBJ databases">
        <title>Draft genome assemblies of urinary isolates.</title>
        <authorList>
            <person name="Appleberry H."/>
            <person name="Kula A."/>
            <person name="Wolfe A.J."/>
            <person name="Putonti C."/>
        </authorList>
    </citation>
    <scope>NUCLEOTIDE SEQUENCE [LARGE SCALE GENOMIC DNA]</scope>
    <source>
        <strain evidence="1 2">UMB12529</strain>
    </source>
</reference>
<keyword evidence="2" id="KW-1185">Reference proteome</keyword>
<sequence>MSNSSIMGLALALRNVEAGQAVKIPAMTGQQLRQLLAWLEALK</sequence>
<name>A0ABU9P575_9ENTR</name>